<dbReference type="PANTHER" id="PTHR47698:SF2">
    <property type="entry name" value="FATTY-ACID-BINDING PROTEIN 3, CHLOROPLASTIC"/>
    <property type="match status" value="1"/>
</dbReference>
<reference evidence="6" key="3">
    <citation type="submission" date="2018-08" db="UniProtKB">
        <authorList>
            <consortium name="EnsemblPlants"/>
        </authorList>
    </citation>
    <scope>IDENTIFICATION</scope>
    <source>
        <strain evidence="6">cv. Bd21</strain>
    </source>
</reference>
<dbReference type="PANTHER" id="PTHR47698">
    <property type="entry name" value="FATTY-ACID-BINDING PROTEIN 3, CHLOROPLASTIC"/>
    <property type="match status" value="1"/>
</dbReference>
<name>A0A0Q3I1X1_BRADI</name>
<dbReference type="OrthoDB" id="18193at2759"/>
<evidence type="ECO:0000313" key="5">
    <source>
        <dbReference type="EMBL" id="KQJ94507.1"/>
    </source>
</evidence>
<dbReference type="InterPro" id="IPR016089">
    <property type="entry name" value="Chalcone_isomerase_bundle_sf"/>
</dbReference>
<gene>
    <name evidence="6" type="primary">LOC100834808</name>
    <name evidence="5" type="ORF">BRADI_3g10937v3</name>
</gene>
<dbReference type="Gene3D" id="1.10.890.20">
    <property type="match status" value="1"/>
</dbReference>
<feature type="domain" description="Chalcone isomerase" evidence="4">
    <location>
        <begin position="80"/>
        <end position="270"/>
    </location>
</feature>
<dbReference type="EnsemblPlants" id="KQJ94507">
    <property type="protein sequence ID" value="KQJ94507"/>
    <property type="gene ID" value="BRADI_3g10937v3"/>
</dbReference>
<dbReference type="Gene3D" id="3.50.70.10">
    <property type="match status" value="1"/>
</dbReference>
<dbReference type="Gramene" id="KQJ94507">
    <property type="protein sequence ID" value="KQJ94507"/>
    <property type="gene ID" value="BRADI_3g10937v3"/>
</dbReference>
<dbReference type="ExpressionAtlas" id="A0A0Q3I1X1">
    <property type="expression patterns" value="baseline"/>
</dbReference>
<dbReference type="InterPro" id="IPR016087">
    <property type="entry name" value="Chalcone_isomerase"/>
</dbReference>
<dbReference type="InterPro" id="IPR016088">
    <property type="entry name" value="Chalcone_isomerase_3-sand"/>
</dbReference>
<protein>
    <recommendedName>
        <fullName evidence="2">Chalcone-flavonone isomerase family protein</fullName>
    </recommendedName>
</protein>
<evidence type="ECO:0000259" key="4">
    <source>
        <dbReference type="Pfam" id="PF02431"/>
    </source>
</evidence>
<comment type="similarity">
    <text evidence="1 2">Belongs to the chalcone isomerase family.</text>
</comment>
<dbReference type="RefSeq" id="XP_010234161.1">
    <property type="nucleotide sequence ID" value="XM_010235859.2"/>
</dbReference>
<organism evidence="5">
    <name type="scientific">Brachypodium distachyon</name>
    <name type="common">Purple false brome</name>
    <name type="synonym">Trachynia distachya</name>
    <dbReference type="NCBI Taxonomy" id="15368"/>
    <lineage>
        <taxon>Eukaryota</taxon>
        <taxon>Viridiplantae</taxon>
        <taxon>Streptophyta</taxon>
        <taxon>Embryophyta</taxon>
        <taxon>Tracheophyta</taxon>
        <taxon>Spermatophyta</taxon>
        <taxon>Magnoliopsida</taxon>
        <taxon>Liliopsida</taxon>
        <taxon>Poales</taxon>
        <taxon>Poaceae</taxon>
        <taxon>BOP clade</taxon>
        <taxon>Pooideae</taxon>
        <taxon>Stipodae</taxon>
        <taxon>Brachypodieae</taxon>
        <taxon>Brachypodium</taxon>
    </lineage>
</organism>
<evidence type="ECO:0000256" key="1">
    <source>
        <dbReference type="ARBA" id="ARBA00007166"/>
    </source>
</evidence>
<sequence length="274" mass="29482">MIVAASVVAVLPLAGPALARPAAAPLRTFPLSRGDVLAGSASRLACRCRVARGGARRPLISFAAGENAVGDAFVGEGATNVKFPRELTLPGYTEPLVILGTGYREKFFVKVYAAAFYVDYSIGLDTEQWKEKVGIESFDASSVFNTIFKAPVVKSLSITLVRDVDGKTFVKALDDVIARRIKKPTVEEESSLSTFRNIFLGRNLRQGTGIYLTWLEPSRMLISISTNQDACQVDAETKSATVNYALYDGFFGGSPVSPTLKSSTAQLLEAILTN</sequence>
<dbReference type="KEGG" id="bdi:100834808"/>
<dbReference type="Pfam" id="PF02431">
    <property type="entry name" value="Chalcone"/>
    <property type="match status" value="1"/>
</dbReference>
<evidence type="ECO:0000313" key="6">
    <source>
        <dbReference type="EnsemblPlants" id="KQJ94507"/>
    </source>
</evidence>
<proteinExistence type="inferred from homology"/>
<dbReference type="GeneID" id="100834808"/>
<reference evidence="5" key="2">
    <citation type="submission" date="2017-06" db="EMBL/GenBank/DDBJ databases">
        <title>WGS assembly of Brachypodium distachyon.</title>
        <authorList>
            <consortium name="The International Brachypodium Initiative"/>
            <person name="Lucas S."/>
            <person name="Harmon-Smith M."/>
            <person name="Lail K."/>
            <person name="Tice H."/>
            <person name="Grimwood J."/>
            <person name="Bruce D."/>
            <person name="Barry K."/>
            <person name="Shu S."/>
            <person name="Lindquist E."/>
            <person name="Wang M."/>
            <person name="Pitluck S."/>
            <person name="Vogel J.P."/>
            <person name="Garvin D.F."/>
            <person name="Mockler T.C."/>
            <person name="Schmutz J."/>
            <person name="Rokhsar D."/>
            <person name="Bevan M.W."/>
        </authorList>
    </citation>
    <scope>NUCLEOTIDE SEQUENCE</scope>
    <source>
        <strain evidence="5">Bd21</strain>
    </source>
</reference>
<dbReference type="EMBL" id="CM000882">
    <property type="protein sequence ID" value="KQJ94507.1"/>
    <property type="molecule type" value="Genomic_DNA"/>
</dbReference>
<dbReference type="SUPFAM" id="SSF54626">
    <property type="entry name" value="Chalcone isomerase"/>
    <property type="match status" value="1"/>
</dbReference>
<dbReference type="GO" id="GO:0006631">
    <property type="term" value="P:fatty acid metabolic process"/>
    <property type="evidence" value="ECO:0000318"/>
    <property type="project" value="GO_Central"/>
</dbReference>
<keyword evidence="3" id="KW-0732">Signal</keyword>
<dbReference type="Proteomes" id="UP000008810">
    <property type="component" value="Chromosome 3"/>
</dbReference>
<dbReference type="GO" id="GO:0005504">
    <property type="term" value="F:fatty acid binding"/>
    <property type="evidence" value="ECO:0000318"/>
    <property type="project" value="GO_Central"/>
</dbReference>
<reference evidence="5 6" key="1">
    <citation type="journal article" date="2010" name="Nature">
        <title>Genome sequencing and analysis of the model grass Brachypodium distachyon.</title>
        <authorList>
            <consortium name="International Brachypodium Initiative"/>
        </authorList>
    </citation>
    <scope>NUCLEOTIDE SEQUENCE [LARGE SCALE GENOMIC DNA]</scope>
    <source>
        <strain evidence="5">Bd21</strain>
        <strain evidence="6">cv. Bd21</strain>
    </source>
</reference>
<dbReference type="AlphaFoldDB" id="A0A0Q3I1X1"/>
<dbReference type="GO" id="GO:0016872">
    <property type="term" value="F:intramolecular lyase activity"/>
    <property type="evidence" value="ECO:0007669"/>
    <property type="project" value="InterPro"/>
</dbReference>
<keyword evidence="7" id="KW-1185">Reference proteome</keyword>
<feature type="signal peptide" evidence="3">
    <location>
        <begin position="1"/>
        <end position="19"/>
    </location>
</feature>
<evidence type="ECO:0000256" key="3">
    <source>
        <dbReference type="SAM" id="SignalP"/>
    </source>
</evidence>
<accession>A0A0Q3I1X1</accession>
<evidence type="ECO:0000256" key="2">
    <source>
        <dbReference type="RuleBase" id="RU361158"/>
    </source>
</evidence>
<feature type="chain" id="PRO_5044545980" description="Chalcone-flavonone isomerase family protein" evidence="3">
    <location>
        <begin position="20"/>
        <end position="274"/>
    </location>
</feature>
<dbReference type="InterPro" id="IPR036298">
    <property type="entry name" value="Chalcone_isomerase_sf"/>
</dbReference>
<evidence type="ECO:0000313" key="7">
    <source>
        <dbReference type="Proteomes" id="UP000008810"/>
    </source>
</evidence>
<dbReference type="STRING" id="15368.A0A0Q3I1X1"/>
<dbReference type="GO" id="GO:0009570">
    <property type="term" value="C:chloroplast stroma"/>
    <property type="evidence" value="ECO:0000318"/>
    <property type="project" value="GO_Central"/>
</dbReference>